<evidence type="ECO:0000313" key="5">
    <source>
        <dbReference type="EMBL" id="RIV19844.1"/>
    </source>
</evidence>
<dbReference type="OrthoDB" id="9774531at2"/>
<dbReference type="Gene3D" id="3.30.390.10">
    <property type="entry name" value="Enolase-like, N-terminal domain"/>
    <property type="match status" value="1"/>
</dbReference>
<dbReference type="SUPFAM" id="SSF51604">
    <property type="entry name" value="Enolase C-terminal domain-like"/>
    <property type="match status" value="1"/>
</dbReference>
<dbReference type="GO" id="GO:0016854">
    <property type="term" value="F:racemase and epimerase activity"/>
    <property type="evidence" value="ECO:0007669"/>
    <property type="project" value="UniProtKB-ARBA"/>
</dbReference>
<keyword evidence="2" id="KW-0479">Metal-binding</keyword>
<sequence>MNRRHFLHQLTGAASALTLGQAAAGRSPYFMGFDDLMNHRIADVRYTEVQLTWPRFVGKNARRDIHGYGPKVTVCTLTTDQGAKGWGLPNGRRSDEVIAYVKGKRIADLFRPDVGVTDPRALAFDVPLHDLAGVILNQPVYQLLGQQQPRPNAARPILTKCYSGMIYFDELEPKAGPVQTLANGMDTILENCASDYKLGYRQFKLKIGRGNMWMPKDAGLQRDIDVTKLVAKTFPDCEILVDANDGYTVDSTIAYLKGIGDIPLFWMEEPFAETVADYRKLRTWTRVNTPKILLADGEYNPDQTLLRDLCEQKLIDVHITDIMGYGFTPWRKLMPDLIKMGIQASPHAFGEVLKTNYTAHLTGGLGNTVTIEGVPCTSDDIDFGNYKIVGGQLVPSPAPGFGMKLLKTA</sequence>
<accession>A0A418M2E1</accession>
<gene>
    <name evidence="5" type="ORF">DYU11_23255</name>
</gene>
<keyword evidence="3" id="KW-0460">Magnesium</keyword>
<comment type="cofactor">
    <cofactor evidence="1">
        <name>Mg(2+)</name>
        <dbReference type="ChEBI" id="CHEBI:18420"/>
    </cofactor>
</comment>
<dbReference type="SMART" id="SM00922">
    <property type="entry name" value="MR_MLE"/>
    <property type="match status" value="1"/>
</dbReference>
<dbReference type="EMBL" id="QXED01000007">
    <property type="protein sequence ID" value="RIV19844.1"/>
    <property type="molecule type" value="Genomic_DNA"/>
</dbReference>
<dbReference type="Proteomes" id="UP000283523">
    <property type="component" value="Unassembled WGS sequence"/>
</dbReference>
<evidence type="ECO:0000313" key="6">
    <source>
        <dbReference type="Proteomes" id="UP000283523"/>
    </source>
</evidence>
<name>A0A418M2E1_9BACT</name>
<dbReference type="PANTHER" id="PTHR13794:SF58">
    <property type="entry name" value="MITOCHONDRIAL ENOLASE SUPERFAMILY MEMBER 1"/>
    <property type="match status" value="1"/>
</dbReference>
<evidence type="ECO:0000256" key="1">
    <source>
        <dbReference type="ARBA" id="ARBA00001946"/>
    </source>
</evidence>
<dbReference type="Pfam" id="PF13378">
    <property type="entry name" value="MR_MLE_C"/>
    <property type="match status" value="1"/>
</dbReference>
<dbReference type="InterPro" id="IPR013342">
    <property type="entry name" value="Mandelate_racemase_C"/>
</dbReference>
<dbReference type="Gene3D" id="3.20.20.120">
    <property type="entry name" value="Enolase-like C-terminal domain"/>
    <property type="match status" value="1"/>
</dbReference>
<reference evidence="5 6" key="1">
    <citation type="submission" date="2018-08" db="EMBL/GenBank/DDBJ databases">
        <title>Fibrisoma montanum sp. nov., isolated from Danxia mountain soil.</title>
        <authorList>
            <person name="Huang Y."/>
        </authorList>
    </citation>
    <scope>NUCLEOTIDE SEQUENCE [LARGE SCALE GENOMIC DNA]</scope>
    <source>
        <strain evidence="5 6">HYT19</strain>
    </source>
</reference>
<dbReference type="RefSeq" id="WP_119670129.1">
    <property type="nucleotide sequence ID" value="NZ_QXED01000007.1"/>
</dbReference>
<dbReference type="SUPFAM" id="SSF54826">
    <property type="entry name" value="Enolase N-terminal domain-like"/>
    <property type="match status" value="1"/>
</dbReference>
<protein>
    <submittedName>
        <fullName evidence="5">Mandelate racemase/muconate lactonizing protein</fullName>
    </submittedName>
</protein>
<evidence type="ECO:0000259" key="4">
    <source>
        <dbReference type="SMART" id="SM00922"/>
    </source>
</evidence>
<dbReference type="AlphaFoldDB" id="A0A418M2E1"/>
<dbReference type="InterPro" id="IPR029017">
    <property type="entry name" value="Enolase-like_N"/>
</dbReference>
<dbReference type="InterPro" id="IPR029065">
    <property type="entry name" value="Enolase_C-like"/>
</dbReference>
<proteinExistence type="predicted"/>
<dbReference type="PANTHER" id="PTHR13794">
    <property type="entry name" value="ENOLASE SUPERFAMILY, MANDELATE RACEMASE"/>
    <property type="match status" value="1"/>
</dbReference>
<comment type="caution">
    <text evidence="5">The sequence shown here is derived from an EMBL/GenBank/DDBJ whole genome shotgun (WGS) entry which is preliminary data.</text>
</comment>
<dbReference type="InterPro" id="IPR046945">
    <property type="entry name" value="RHMD-like"/>
</dbReference>
<keyword evidence="6" id="KW-1185">Reference proteome</keyword>
<feature type="domain" description="Mandelate racemase/muconate lactonizing enzyme C-terminal" evidence="4">
    <location>
        <begin position="185"/>
        <end position="288"/>
    </location>
</feature>
<dbReference type="InterPro" id="IPR036849">
    <property type="entry name" value="Enolase-like_C_sf"/>
</dbReference>
<dbReference type="GO" id="GO:0000287">
    <property type="term" value="F:magnesium ion binding"/>
    <property type="evidence" value="ECO:0007669"/>
    <property type="project" value="TreeGrafter"/>
</dbReference>
<evidence type="ECO:0000256" key="2">
    <source>
        <dbReference type="ARBA" id="ARBA00022723"/>
    </source>
</evidence>
<organism evidence="5 6">
    <name type="scientific">Fibrisoma montanum</name>
    <dbReference type="NCBI Taxonomy" id="2305895"/>
    <lineage>
        <taxon>Bacteria</taxon>
        <taxon>Pseudomonadati</taxon>
        <taxon>Bacteroidota</taxon>
        <taxon>Cytophagia</taxon>
        <taxon>Cytophagales</taxon>
        <taxon>Spirosomataceae</taxon>
        <taxon>Fibrisoma</taxon>
    </lineage>
</organism>
<dbReference type="GO" id="GO:0016052">
    <property type="term" value="P:carbohydrate catabolic process"/>
    <property type="evidence" value="ECO:0007669"/>
    <property type="project" value="TreeGrafter"/>
</dbReference>
<dbReference type="GO" id="GO:0016836">
    <property type="term" value="F:hydro-lyase activity"/>
    <property type="evidence" value="ECO:0007669"/>
    <property type="project" value="TreeGrafter"/>
</dbReference>
<evidence type="ECO:0000256" key="3">
    <source>
        <dbReference type="ARBA" id="ARBA00022842"/>
    </source>
</evidence>